<gene>
    <name evidence="3" type="ORF">BG015_000648</name>
</gene>
<evidence type="ECO:0000259" key="2">
    <source>
        <dbReference type="Pfam" id="PF14910"/>
    </source>
</evidence>
<evidence type="ECO:0000256" key="1">
    <source>
        <dbReference type="SAM" id="MobiDB-lite"/>
    </source>
</evidence>
<feature type="region of interest" description="Disordered" evidence="1">
    <location>
        <begin position="50"/>
        <end position="95"/>
    </location>
</feature>
<dbReference type="OrthoDB" id="2386201at2759"/>
<feature type="compositionally biased region" description="Basic and acidic residues" evidence="1">
    <location>
        <begin position="597"/>
        <end position="608"/>
    </location>
</feature>
<dbReference type="GO" id="GO:0031297">
    <property type="term" value="P:replication fork processing"/>
    <property type="evidence" value="ECO:0007669"/>
    <property type="project" value="InterPro"/>
</dbReference>
<dbReference type="GO" id="GO:0005634">
    <property type="term" value="C:nucleus"/>
    <property type="evidence" value="ECO:0007669"/>
    <property type="project" value="InterPro"/>
</dbReference>
<feature type="region of interest" description="Disordered" evidence="1">
    <location>
        <begin position="498"/>
        <end position="558"/>
    </location>
</feature>
<dbReference type="GO" id="GO:0035361">
    <property type="term" value="C:Cul8-RING ubiquitin ligase complex"/>
    <property type="evidence" value="ECO:0007669"/>
    <property type="project" value="TreeGrafter"/>
</dbReference>
<feature type="compositionally biased region" description="Polar residues" evidence="1">
    <location>
        <begin position="893"/>
        <end position="919"/>
    </location>
</feature>
<accession>A0A9P5RRB3</accession>
<evidence type="ECO:0000313" key="4">
    <source>
        <dbReference type="Proteomes" id="UP000748756"/>
    </source>
</evidence>
<name>A0A9P5RRB3_9FUNG</name>
<dbReference type="InterPro" id="IPR029425">
    <property type="entry name" value="MMS22L_N"/>
</dbReference>
<organism evidence="3 4">
    <name type="scientific">Linnemannia schmuckeri</name>
    <dbReference type="NCBI Taxonomy" id="64567"/>
    <lineage>
        <taxon>Eukaryota</taxon>
        <taxon>Fungi</taxon>
        <taxon>Fungi incertae sedis</taxon>
        <taxon>Mucoromycota</taxon>
        <taxon>Mortierellomycotina</taxon>
        <taxon>Mortierellomycetes</taxon>
        <taxon>Mortierellales</taxon>
        <taxon>Mortierellaceae</taxon>
        <taxon>Linnemannia</taxon>
    </lineage>
</organism>
<proteinExistence type="predicted"/>
<dbReference type="GO" id="GO:0000724">
    <property type="term" value="P:double-strand break repair via homologous recombination"/>
    <property type="evidence" value="ECO:0007669"/>
    <property type="project" value="TreeGrafter"/>
</dbReference>
<dbReference type="Pfam" id="PF14910">
    <property type="entry name" value="MMS22L_N"/>
    <property type="match status" value="1"/>
</dbReference>
<dbReference type="Proteomes" id="UP000748756">
    <property type="component" value="Unassembled WGS sequence"/>
</dbReference>
<dbReference type="PANTHER" id="PTHR28122">
    <property type="entry name" value="E3 UBIQUITIN-PROTEIN LIGASE SUBSTRATE RECEPTOR MMS22"/>
    <property type="match status" value="1"/>
</dbReference>
<feature type="compositionally biased region" description="Pro residues" evidence="1">
    <location>
        <begin position="881"/>
        <end position="892"/>
    </location>
</feature>
<feature type="compositionally biased region" description="Acidic residues" evidence="1">
    <location>
        <begin position="391"/>
        <end position="404"/>
    </location>
</feature>
<comment type="caution">
    <text evidence="3">The sequence shown here is derived from an EMBL/GenBank/DDBJ whole genome shotgun (WGS) entry which is preliminary data.</text>
</comment>
<feature type="compositionally biased region" description="Acidic residues" evidence="1">
    <location>
        <begin position="301"/>
        <end position="317"/>
    </location>
</feature>
<keyword evidence="4" id="KW-1185">Reference proteome</keyword>
<protein>
    <recommendedName>
        <fullName evidence="2">Protein MMS22-like N-terminal domain-containing protein</fullName>
    </recommendedName>
</protein>
<feature type="region of interest" description="Disordered" evidence="1">
    <location>
        <begin position="301"/>
        <end position="341"/>
    </location>
</feature>
<feature type="compositionally biased region" description="Gly residues" evidence="1">
    <location>
        <begin position="549"/>
        <end position="558"/>
    </location>
</feature>
<reference evidence="3" key="1">
    <citation type="journal article" date="2020" name="Fungal Divers.">
        <title>Resolving the Mortierellaceae phylogeny through synthesis of multi-gene phylogenetics and phylogenomics.</title>
        <authorList>
            <person name="Vandepol N."/>
            <person name="Liber J."/>
            <person name="Desiro A."/>
            <person name="Na H."/>
            <person name="Kennedy M."/>
            <person name="Barry K."/>
            <person name="Grigoriev I.V."/>
            <person name="Miller A.N."/>
            <person name="O'Donnell K."/>
            <person name="Stajich J.E."/>
            <person name="Bonito G."/>
        </authorList>
    </citation>
    <scope>NUCLEOTIDE SEQUENCE</scope>
    <source>
        <strain evidence="3">NRRL 6426</strain>
    </source>
</reference>
<feature type="region of interest" description="Disordered" evidence="1">
    <location>
        <begin position="764"/>
        <end position="796"/>
    </location>
</feature>
<feature type="compositionally biased region" description="Basic and acidic residues" evidence="1">
    <location>
        <begin position="575"/>
        <end position="588"/>
    </location>
</feature>
<dbReference type="InterPro" id="IPR019021">
    <property type="entry name" value="Mms22"/>
</dbReference>
<dbReference type="EMBL" id="JAAAUQ010001102">
    <property type="protein sequence ID" value="KAF9142863.1"/>
    <property type="molecule type" value="Genomic_DNA"/>
</dbReference>
<feature type="region of interest" description="Disordered" evidence="1">
    <location>
        <begin position="621"/>
        <end position="646"/>
    </location>
</feature>
<feature type="region of interest" description="Disordered" evidence="1">
    <location>
        <begin position="869"/>
        <end position="919"/>
    </location>
</feature>
<sequence length="2216" mass="248481">MRDEIPASTEEASDDEYEHIRRIPSAISGLRRIKRKRVPMMEEGAQTVLHSDRSSGAPPIVCTTNTPDTRNTSSMSSTSDAFNASNTSNEPLSQPVVPMNPEPSSLSSMCGVDVLPHTKDLSTSRPQVIKKEPDINEAPLAALLAVTTSKATTSDIIALKMETSIETRVTMTSFVGARSAGAPAVDIPVKTEAKIEPFTVDAVMEIDVTESSKMKFVADETLTVGMPSMETLIAETPAAVLLTAEPTVQKAYPLRERTFQQRKPYTADKRLHARLNLGRGVSVQPSGQSPRKKHLDFADLQDDENDGDYEEGQEDPVDSYYGRENSVAEKPSPSIRSSVELTPKADQVGAISENLFSMNLGEDGGSFVERRRLYRRRDGSAVGAKGYTVEPESDQEEGDDEEGGGDGAKDQVVVERKKKSVSRYHVLPKSFYGRHKLPDDLSTLKEARREELSSSSTRKAVDTDQEVIHLAHHAKRRIVSEGKDENLNNVLARLALENRQREADSAKGNPDRSDSDRSNPDRSNLDRSDDDADSANSSYSRSPTPQPDGSGGFGRRGIGFGYGFSEDEAIEAEYRTRSYQRASRESSSSKKTTRQLTTDHKSEKQRTEAYVDRYRVISEHRCADGDGSSTSKAKRQPKHLSPYTYADPHELNKDRLAAFVGGGSISAPARSKREATDDAATRLRRVLDPDAARDFMFNSRLKNMRNSTNRRAHILNHLSGLKYSQSVKRLRAWRGQESGEESDSTLHNYQLTKCSTDQYKTFSESPINGNNNNISSDSARISGVDTSQQNQGGGIDGQLQRLVGIHSINATAVPRPMTSAGSTLASSSSRRQFGVTANAVNLMEYGLPGFTAWDAERRRVRQEKENTVPLPPQYINRPTYTLPPPPAPPAPSCPSQKPTASTSTRETFLVDGSNSQAEGSTMAEMGLEELPPVREDVRTYMAESRSRNKELAAYRRRRLAKWDHVACGSPITGNPVRGGLRFSEATYIGGGSLSHVLKAAELWRKGSYLPPNSLSSVVVLGQSFPSDWPENPVMEMEMNVAVSELMDRLWRVQKLSRQPESEAAEDSQALQAEIVQALGGLTTVLINGMNYPMIMGRRHVWLIFESNVVTPLRDLADSEQIRVDQRCSSPAADSILWLKWAVFSWHFLYESAMQWDHCEGGCRMDEACDSLLALLFKTDDVSFSGAIERMRDGMQVSRGMIYGQNVIEIWICLIHTLNQSARYHRLRGFWSCFNSQVDRVWTEAERTMVDDEDDATGETRTERARRYFDLMLELCALHQFERSGSSSVLNIVAPENWALVCWLLKHGLLDRKLSETVQGEQQCRHVIIMCHRLTQVWKWGPGEDAVVYIGLYLQYRQNRNMPTEDGCRFPDFLKTMIETATVDLEQDCNIPKDDDIEPKFAYHCVEGVQPVVPRLPRLSVDLSLVETVRSTDRTYEIFLKLVALTLHHQVELIAQEPQAAVGPRDFVLLPQIDDPKFRKGESMAVLNKYERYRSCRRFISDILPEPLVMLQEPNAIWDPISSVCNSCNGVLIVSLMTPDSLRPLRVREMVTVLQAKATNYSSRQIVANSLYYLGTIWQRQAALGKLAISVNRQVEHILDFYYTQLEERLSIIEKEEQPPEEPNYKNRVAFQPLAPATGFAEMVLSLMVRLLKSEGRWEPGGTNYPKLAFLDKRLALLIDPARKIDSALRSAAYILIEEFFEHRNLHKEKLENLSTSNPAPAKASLLATCTSGSQLVRSVTSAAASTEDDDFSWLDPSAFDDDFLRDTLAEPKATLPEPVEPEPVTIVLLEDEDMLTILKEWMFPTLSAMVTERRETLQRKYIMDNPHCEKLEALTRPALLSFFCPAPMQGANMKIQPAHSGTNGPVQPTQQSKAIQSAQQGTSKAIQLTHKGTGKAIQSAQGDVDKELEPAPPPVVVELSRVALQYLRDVIVNVSAILLEQKLLTMDEIEMLYQVNPYSPPVFQHWVLQDKLSWTTRMAERCPDLLVEKEYFFLSTWFATIGAPFHELKLQVQFSEAIVKHTSFLPRLPVDSMSDTAKMALSGYIFDNIPWLATRPQRQPIDATLDPNDTNELIAEIFEEEERLNEFKSSRYQVLARVLSNMGEHFATLKPLLEKPGPIGKMRHATQEVRICYRQYLLLLFRSLAADYKRLEKEKLEEAKSLHTEFISDIFGHALDKCKLIMQNDFVFQGYPVSFLAHVRARSVTSSAKAVPDENK</sequence>
<feature type="compositionally biased region" description="Polar residues" evidence="1">
    <location>
        <begin position="62"/>
        <end position="92"/>
    </location>
</feature>
<evidence type="ECO:0000313" key="3">
    <source>
        <dbReference type="EMBL" id="KAF9142863.1"/>
    </source>
</evidence>
<feature type="compositionally biased region" description="Low complexity" evidence="1">
    <location>
        <begin position="764"/>
        <end position="778"/>
    </location>
</feature>
<feature type="domain" description="Protein MMS22-like N-terminal" evidence="2">
    <location>
        <begin position="1195"/>
        <end position="1339"/>
    </location>
</feature>
<dbReference type="PANTHER" id="PTHR28122:SF1">
    <property type="entry name" value="E3 UBIQUITIN-PROTEIN LIGASE SUBSTRATE RECEPTOR MMS22"/>
    <property type="match status" value="1"/>
</dbReference>
<feature type="region of interest" description="Disordered" evidence="1">
    <location>
        <begin position="384"/>
        <end position="410"/>
    </location>
</feature>
<feature type="compositionally biased region" description="Basic and acidic residues" evidence="1">
    <location>
        <begin position="498"/>
        <end position="527"/>
    </location>
</feature>
<feature type="region of interest" description="Disordered" evidence="1">
    <location>
        <begin position="575"/>
        <end position="608"/>
    </location>
</feature>